<evidence type="ECO:0000256" key="1">
    <source>
        <dbReference type="SAM" id="SignalP"/>
    </source>
</evidence>
<feature type="signal peptide" evidence="1">
    <location>
        <begin position="1"/>
        <end position="33"/>
    </location>
</feature>
<dbReference type="PANTHER" id="PTHR34606:SF15">
    <property type="entry name" value="BON DOMAIN-CONTAINING PROTEIN"/>
    <property type="match status" value="1"/>
</dbReference>
<feature type="domain" description="BON" evidence="2">
    <location>
        <begin position="132"/>
        <end position="201"/>
    </location>
</feature>
<dbReference type="EMBL" id="BGOW01000036">
    <property type="protein sequence ID" value="GCB02234.1"/>
    <property type="molecule type" value="Genomic_DNA"/>
</dbReference>
<organism evidence="3 4">
    <name type="scientific">Sulfuriferula multivorans</name>
    <dbReference type="NCBI Taxonomy" id="1559896"/>
    <lineage>
        <taxon>Bacteria</taxon>
        <taxon>Pseudomonadati</taxon>
        <taxon>Pseudomonadota</taxon>
        <taxon>Betaproteobacteria</taxon>
        <taxon>Nitrosomonadales</taxon>
        <taxon>Sulfuricellaceae</taxon>
        <taxon>Sulfuriferula</taxon>
    </lineage>
</organism>
<dbReference type="RefSeq" id="WP_223247879.1">
    <property type="nucleotide sequence ID" value="NZ_BGOW01000036.1"/>
</dbReference>
<feature type="chain" id="PRO_5019446079" evidence="1">
    <location>
        <begin position="34"/>
        <end position="202"/>
    </location>
</feature>
<evidence type="ECO:0000313" key="3">
    <source>
        <dbReference type="EMBL" id="GCB02234.1"/>
    </source>
</evidence>
<proteinExistence type="predicted"/>
<name>A0A401K088_9PROT</name>
<dbReference type="InterPro" id="IPR007055">
    <property type="entry name" value="BON_dom"/>
</dbReference>
<sequence>MNMTLICRNAFCKTLLAASIAGMVGAGTVNAIASDKPMPQAHSDGMGAAISDTVITAKVKAKLMGESGLKKSEIDVTTTNGVVTLNGSASNSDAKALAEEKAKSVEGVKSVDNALKTPDSSNAVRKTKRVVSDSWITTKVKSEILANSLTKGFDVSVKTSHGVVVLKGTLANEAAVEHVKSIAEKVDGVKSVDTSELKVAGK</sequence>
<dbReference type="Pfam" id="PF04972">
    <property type="entry name" value="BON"/>
    <property type="match status" value="2"/>
</dbReference>
<comment type="caution">
    <text evidence="3">The sequence shown here is derived from an EMBL/GenBank/DDBJ whole genome shotgun (WGS) entry which is preliminary data.</text>
</comment>
<gene>
    <name evidence="3" type="ORF">SFMTTN_3056</name>
</gene>
<protein>
    <submittedName>
        <fullName evidence="3">Osmotically inducible protein OsmY</fullName>
    </submittedName>
</protein>
<evidence type="ECO:0000313" key="4">
    <source>
        <dbReference type="Proteomes" id="UP000286806"/>
    </source>
</evidence>
<dbReference type="PANTHER" id="PTHR34606">
    <property type="entry name" value="BON DOMAIN-CONTAINING PROTEIN"/>
    <property type="match status" value="1"/>
</dbReference>
<evidence type="ECO:0000259" key="2">
    <source>
        <dbReference type="PROSITE" id="PS50914"/>
    </source>
</evidence>
<keyword evidence="1" id="KW-0732">Signal</keyword>
<dbReference type="SMART" id="SM00749">
    <property type="entry name" value="BON"/>
    <property type="match status" value="2"/>
</dbReference>
<dbReference type="Gene3D" id="3.30.1340.30">
    <property type="match status" value="2"/>
</dbReference>
<feature type="domain" description="BON" evidence="2">
    <location>
        <begin position="51"/>
        <end position="119"/>
    </location>
</feature>
<reference evidence="3 4" key="1">
    <citation type="journal article" date="2019" name="Front. Microbiol.">
        <title>Genomes of Neutrophilic Sulfur-Oxidizing Chemolithoautotrophs Representing 9 Proteobacterial Species From 8 Genera.</title>
        <authorList>
            <person name="Watanabe T."/>
            <person name="Kojima H."/>
            <person name="Umezawa K."/>
            <person name="Hori C."/>
            <person name="Takasuka T.E."/>
            <person name="Kato Y."/>
            <person name="Fukui M."/>
        </authorList>
    </citation>
    <scope>NUCLEOTIDE SEQUENCE [LARGE SCALE GENOMIC DNA]</scope>
    <source>
        <strain evidence="3 4">TTN</strain>
    </source>
</reference>
<dbReference type="InterPro" id="IPR014004">
    <property type="entry name" value="Transpt-assoc_nodulatn_dom_bac"/>
</dbReference>
<dbReference type="Proteomes" id="UP000286806">
    <property type="component" value="Unassembled WGS sequence"/>
</dbReference>
<dbReference type="PROSITE" id="PS50914">
    <property type="entry name" value="BON"/>
    <property type="match status" value="2"/>
</dbReference>
<dbReference type="InterPro" id="IPR051686">
    <property type="entry name" value="Lipoprotein_DolP"/>
</dbReference>
<keyword evidence="4" id="KW-1185">Reference proteome</keyword>
<accession>A0A401K088</accession>
<dbReference type="AlphaFoldDB" id="A0A401K088"/>